<keyword evidence="2" id="KW-0812">Transmembrane</keyword>
<evidence type="ECO:0000313" key="4">
    <source>
        <dbReference type="Proteomes" id="UP000717585"/>
    </source>
</evidence>
<accession>A0A8J6BEM2</accession>
<dbReference type="AlphaFoldDB" id="A0A8J6BEM2"/>
<name>A0A8J6BEM2_9EUKA</name>
<feature type="compositionally biased region" description="Basic and acidic residues" evidence="1">
    <location>
        <begin position="113"/>
        <end position="131"/>
    </location>
</feature>
<evidence type="ECO:0000256" key="2">
    <source>
        <dbReference type="SAM" id="Phobius"/>
    </source>
</evidence>
<feature type="compositionally biased region" description="Basic residues" evidence="1">
    <location>
        <begin position="460"/>
        <end position="478"/>
    </location>
</feature>
<comment type="caution">
    <text evidence="3">The sequence shown here is derived from an EMBL/GenBank/DDBJ whole genome shotgun (WGS) entry which is preliminary data.</text>
</comment>
<feature type="compositionally biased region" description="Pro residues" evidence="1">
    <location>
        <begin position="96"/>
        <end position="107"/>
    </location>
</feature>
<feature type="transmembrane region" description="Helical" evidence="2">
    <location>
        <begin position="361"/>
        <end position="385"/>
    </location>
</feature>
<protein>
    <submittedName>
        <fullName evidence="3">Putative dihydrolipoamide acyltransferase</fullName>
    </submittedName>
</protein>
<feature type="transmembrane region" description="Helical" evidence="2">
    <location>
        <begin position="236"/>
        <end position="255"/>
    </location>
</feature>
<feature type="transmembrane region" description="Helical" evidence="2">
    <location>
        <begin position="267"/>
        <end position="287"/>
    </location>
</feature>
<feature type="region of interest" description="Disordered" evidence="1">
    <location>
        <begin position="51"/>
        <end position="207"/>
    </location>
</feature>
<keyword evidence="3" id="KW-0808">Transferase</keyword>
<dbReference type="GO" id="GO:0016746">
    <property type="term" value="F:acyltransferase activity"/>
    <property type="evidence" value="ECO:0007669"/>
    <property type="project" value="UniProtKB-KW"/>
</dbReference>
<reference evidence="3" key="1">
    <citation type="submission" date="2021-05" db="EMBL/GenBank/DDBJ databases">
        <title>A free-living protist that lacks canonical eukaryotic 1 DNA replication and segregation systems.</title>
        <authorList>
            <person name="Salas-Leiva D.E."/>
            <person name="Tromer E.C."/>
            <person name="Curtis B.A."/>
            <person name="Jerlstrom-Hultqvist J."/>
            <person name="Kolisko M."/>
            <person name="Yi Z."/>
            <person name="Salas-Leiva J.S."/>
            <person name="Gallot-Lavallee L."/>
            <person name="Kops G.J.P.L."/>
            <person name="Archibald J.M."/>
            <person name="Simpson A.G.B."/>
            <person name="Roger A.J."/>
        </authorList>
    </citation>
    <scope>NUCLEOTIDE SEQUENCE</scope>
    <source>
        <strain evidence="3">BICM</strain>
    </source>
</reference>
<dbReference type="Proteomes" id="UP000717585">
    <property type="component" value="Unassembled WGS sequence"/>
</dbReference>
<proteinExistence type="predicted"/>
<organism evidence="3 4">
    <name type="scientific">Carpediemonas membranifera</name>
    <dbReference type="NCBI Taxonomy" id="201153"/>
    <lineage>
        <taxon>Eukaryota</taxon>
        <taxon>Metamonada</taxon>
        <taxon>Carpediemonas-like organisms</taxon>
        <taxon>Carpediemonas</taxon>
    </lineage>
</organism>
<keyword evidence="3" id="KW-0012">Acyltransferase</keyword>
<feature type="transmembrane region" description="Helical" evidence="2">
    <location>
        <begin position="397"/>
        <end position="415"/>
    </location>
</feature>
<dbReference type="EMBL" id="JAHDYR010000008">
    <property type="protein sequence ID" value="KAG9395847.1"/>
    <property type="molecule type" value="Genomic_DNA"/>
</dbReference>
<feature type="transmembrane region" description="Helical" evidence="2">
    <location>
        <begin position="293"/>
        <end position="314"/>
    </location>
</feature>
<keyword evidence="2" id="KW-1133">Transmembrane helix</keyword>
<evidence type="ECO:0000313" key="3">
    <source>
        <dbReference type="EMBL" id="KAG9395847.1"/>
    </source>
</evidence>
<gene>
    <name evidence="3" type="ORF">J8273_2759</name>
</gene>
<evidence type="ECO:0000256" key="1">
    <source>
        <dbReference type="SAM" id="MobiDB-lite"/>
    </source>
</evidence>
<sequence>MSEDDDDLFAKLIHSVDDEELSFIDDYDDVGGYYNISERMLPPVDPFFAAGTFPNAEPLGHDQAHSFFQSNPPQLPSPSFRMDFGAPSWSPASSAPVPPSEPDPAPAQPADKPPTDSKPKDPAPATRERSKSHSKPRAPSTQTSPASFAYEDPDLTMPDIPKLDIATYTPGLGKKQVSRLRRRRHDRDDTPAKGKESNVEANDRPTPPAVATSIPIAELSLEFPLCLGAFRRLLEVLFVGAGAGLLIGSQILSTLMDVHRSALRGLIVHWVHVTSLLALALGLPVLVRLDEALLPLVLLYISVFTLCPTAAPLTGRTVLTNIRHRWLYLTVTLAVIGVLRTPLITWLGLVAEFNAPLRMCTAYMVLIFHTGLTFCMPVVIHWLIVSVLSILGGGSTLVLYVVALTIVISSTSAAFCAAEGSIVGPALPKGAKLDPGKPGVALAMSGDLTKKAEVEATVHVTKRKRPPSLKPRRGRRGR</sequence>
<keyword evidence="4" id="KW-1185">Reference proteome</keyword>
<keyword evidence="2" id="KW-0472">Membrane</keyword>
<feature type="region of interest" description="Disordered" evidence="1">
    <location>
        <begin position="456"/>
        <end position="478"/>
    </location>
</feature>
<feature type="compositionally biased region" description="Basic and acidic residues" evidence="1">
    <location>
        <begin position="186"/>
        <end position="203"/>
    </location>
</feature>
<feature type="transmembrane region" description="Helical" evidence="2">
    <location>
        <begin position="326"/>
        <end position="349"/>
    </location>
</feature>
<feature type="compositionally biased region" description="Low complexity" evidence="1">
    <location>
        <begin position="86"/>
        <end position="95"/>
    </location>
</feature>
<feature type="compositionally biased region" description="Basic residues" evidence="1">
    <location>
        <begin position="176"/>
        <end position="185"/>
    </location>
</feature>